<dbReference type="EMBL" id="PCSR01000062">
    <property type="protein sequence ID" value="PIP53136.1"/>
    <property type="molecule type" value="Genomic_DNA"/>
</dbReference>
<proteinExistence type="predicted"/>
<dbReference type="Proteomes" id="UP000229459">
    <property type="component" value="Unassembled WGS sequence"/>
</dbReference>
<dbReference type="AlphaFoldDB" id="A0A2H0B668"/>
<sequence length="316" mass="35014">MSKLPEIEVPARIQVASGEPPKGNPLFEKYFSPLRISTSPLPASYHEGDIQRELIGQEELATRLPMGFEQAKWMTRQLAASKVAAVVAEILYGPTDFNKLTQAAGTYFAAKDMTVYTHYHPDSLEGQIALGELQFKPKNPEEMAQMIASQARHGKVEVSMAIAIAGLGNDLRPRIVTAIETIFSTHPDDYLPRVQRFPIDVLVDEITTGYKSVCGGFLPSESELNSTLLRPRTVPKELQTILRGVPHIDMIQAGAALLHHEFADNGGRGSEASAQFTDQVYLWSQAASLPRLQMLSGDDKIMQDWQKMHQANNPYL</sequence>
<name>A0A2H0B668_9BACT</name>
<organism evidence="1 2">
    <name type="scientific">Candidatus Beckwithbacteria bacterium CG23_combo_of_CG06-09_8_20_14_all_34_8</name>
    <dbReference type="NCBI Taxonomy" id="1974497"/>
    <lineage>
        <taxon>Bacteria</taxon>
        <taxon>Candidatus Beckwithiibacteriota</taxon>
    </lineage>
</organism>
<evidence type="ECO:0000313" key="1">
    <source>
        <dbReference type="EMBL" id="PIP53136.1"/>
    </source>
</evidence>
<protein>
    <submittedName>
        <fullName evidence="1">Uncharacterized protein</fullName>
    </submittedName>
</protein>
<accession>A0A2H0B668</accession>
<comment type="caution">
    <text evidence="1">The sequence shown here is derived from an EMBL/GenBank/DDBJ whole genome shotgun (WGS) entry which is preliminary data.</text>
</comment>
<evidence type="ECO:0000313" key="2">
    <source>
        <dbReference type="Proteomes" id="UP000229459"/>
    </source>
</evidence>
<reference evidence="1 2" key="1">
    <citation type="submission" date="2017-09" db="EMBL/GenBank/DDBJ databases">
        <title>Depth-based differentiation of microbial function through sediment-hosted aquifers and enrichment of novel symbionts in the deep terrestrial subsurface.</title>
        <authorList>
            <person name="Probst A.J."/>
            <person name="Ladd B."/>
            <person name="Jarett J.K."/>
            <person name="Geller-Mcgrath D.E."/>
            <person name="Sieber C.M."/>
            <person name="Emerson J.B."/>
            <person name="Anantharaman K."/>
            <person name="Thomas B.C."/>
            <person name="Malmstrom R."/>
            <person name="Stieglmeier M."/>
            <person name="Klingl A."/>
            <person name="Woyke T."/>
            <person name="Ryan C.M."/>
            <person name="Banfield J.F."/>
        </authorList>
    </citation>
    <scope>NUCLEOTIDE SEQUENCE [LARGE SCALE GENOMIC DNA]</scope>
    <source>
        <strain evidence="1">CG23_combo_of_CG06-09_8_20_14_all_34_8</strain>
    </source>
</reference>
<gene>
    <name evidence="1" type="ORF">COX08_02660</name>
</gene>